<keyword evidence="5" id="KW-1185">Reference proteome</keyword>
<dbReference type="InterPro" id="IPR050955">
    <property type="entry name" value="Plant_Biomass_Hydrol_Est"/>
</dbReference>
<dbReference type="OrthoDB" id="9805640at2"/>
<keyword evidence="1" id="KW-0732">Signal</keyword>
<dbReference type="Gene3D" id="3.40.50.1820">
    <property type="entry name" value="alpha/beta hydrolase"/>
    <property type="match status" value="1"/>
</dbReference>
<dbReference type="PANTHER" id="PTHR43037">
    <property type="entry name" value="UNNAMED PRODUCT-RELATED"/>
    <property type="match status" value="1"/>
</dbReference>
<proteinExistence type="predicted"/>
<reference evidence="5" key="1">
    <citation type="submission" date="2018-01" db="EMBL/GenBank/DDBJ databases">
        <title>Draft Genome Sequence of the Radioresistant Bacterium Deinococcus aerius TR0125, Isolated from the Higher Atmosphere above Japan.</title>
        <authorList>
            <person name="Satoh K."/>
            <person name="Arai H."/>
            <person name="Sanzen T."/>
            <person name="Kawaguchi Y."/>
            <person name="Hayashi H."/>
            <person name="Yokobori S."/>
            <person name="Yamagishi A."/>
            <person name="Oono Y."/>
            <person name="Narumi I."/>
        </authorList>
    </citation>
    <scope>NUCLEOTIDE SEQUENCE [LARGE SCALE GENOMIC DNA]</scope>
    <source>
        <strain evidence="5">TR0125</strain>
    </source>
</reference>
<dbReference type="Proteomes" id="UP000236569">
    <property type="component" value="Unassembled WGS sequence"/>
</dbReference>
<accession>A0A2I9CZ49</accession>
<evidence type="ECO:0000313" key="5">
    <source>
        <dbReference type="Proteomes" id="UP000236569"/>
    </source>
</evidence>
<gene>
    <name evidence="4" type="ORF">DAERI_140135</name>
</gene>
<evidence type="ECO:0000256" key="3">
    <source>
        <dbReference type="SAM" id="MobiDB-lite"/>
    </source>
</evidence>
<evidence type="ECO:0000256" key="1">
    <source>
        <dbReference type="ARBA" id="ARBA00022729"/>
    </source>
</evidence>
<protein>
    <submittedName>
        <fullName evidence="4">Phospholipase/Carboxylesterase</fullName>
    </submittedName>
</protein>
<feature type="region of interest" description="Disordered" evidence="3">
    <location>
        <begin position="1"/>
        <end position="20"/>
    </location>
</feature>
<evidence type="ECO:0000256" key="2">
    <source>
        <dbReference type="ARBA" id="ARBA00022801"/>
    </source>
</evidence>
<dbReference type="PANTHER" id="PTHR43037:SF5">
    <property type="entry name" value="FERULOYL ESTERASE"/>
    <property type="match status" value="1"/>
</dbReference>
<name>A0A2I9CZ49_9DEIO</name>
<dbReference type="GO" id="GO:0016787">
    <property type="term" value="F:hydrolase activity"/>
    <property type="evidence" value="ECO:0007669"/>
    <property type="project" value="UniProtKB-KW"/>
</dbReference>
<comment type="caution">
    <text evidence="4">The sequence shown here is derived from an EMBL/GenBank/DDBJ whole genome shotgun (WGS) entry which is preliminary data.</text>
</comment>
<dbReference type="SUPFAM" id="SSF53474">
    <property type="entry name" value="alpha/beta-Hydrolases"/>
    <property type="match status" value="1"/>
</dbReference>
<keyword evidence="2" id="KW-0378">Hydrolase</keyword>
<organism evidence="4 5">
    <name type="scientific">Deinococcus aerius</name>
    <dbReference type="NCBI Taxonomy" id="200253"/>
    <lineage>
        <taxon>Bacteria</taxon>
        <taxon>Thermotogati</taxon>
        <taxon>Deinococcota</taxon>
        <taxon>Deinococci</taxon>
        <taxon>Deinococcales</taxon>
        <taxon>Deinococcaceae</taxon>
        <taxon>Deinococcus</taxon>
    </lineage>
</organism>
<dbReference type="AlphaFoldDB" id="A0A2I9CZ49"/>
<sequence length="231" mass="24322">MVAGGRQQEPEGRLTARPAQGVQVSGARGLQALGLDGGRDALLYVPEGLPLTQPLPLVVMLHGAGGEARHALAPLLDHADAHGLLLLAPESRRRTWDVILGGYGPDVAFIDRALTWVFGRYAVDPGRIVLEGFSDGASYALSLGLGNGDLFTHLLAFSPGFMAPAAQVGAPRIFVSHGDGDRVLPIDRCSQVIVPELRGAGYDVAYLEFHGPHTVPREVVGTALAWLEGTG</sequence>
<dbReference type="EMBL" id="BFAG01000014">
    <property type="protein sequence ID" value="GBF07474.1"/>
    <property type="molecule type" value="Genomic_DNA"/>
</dbReference>
<evidence type="ECO:0000313" key="4">
    <source>
        <dbReference type="EMBL" id="GBF07474.1"/>
    </source>
</evidence>
<dbReference type="InterPro" id="IPR029058">
    <property type="entry name" value="AB_hydrolase_fold"/>
</dbReference>